<evidence type="ECO:0000256" key="1">
    <source>
        <dbReference type="SAM" id="SignalP"/>
    </source>
</evidence>
<evidence type="ECO:0000313" key="4">
    <source>
        <dbReference type="Proteomes" id="UP001596353"/>
    </source>
</evidence>
<gene>
    <name evidence="3" type="ORF">ACFQFQ_22425</name>
</gene>
<dbReference type="Pfam" id="PF00144">
    <property type="entry name" value="Beta-lactamase"/>
    <property type="match status" value="1"/>
</dbReference>
<dbReference type="SUPFAM" id="SSF56601">
    <property type="entry name" value="beta-lactamase/transpeptidase-like"/>
    <property type="match status" value="1"/>
</dbReference>
<reference evidence="4" key="1">
    <citation type="journal article" date="2019" name="Int. J. Syst. Evol. Microbiol.">
        <title>The Global Catalogue of Microorganisms (GCM) 10K type strain sequencing project: providing services to taxonomists for standard genome sequencing and annotation.</title>
        <authorList>
            <consortium name="The Broad Institute Genomics Platform"/>
            <consortium name="The Broad Institute Genome Sequencing Center for Infectious Disease"/>
            <person name="Wu L."/>
            <person name="Ma J."/>
        </authorList>
    </citation>
    <scope>NUCLEOTIDE SEQUENCE [LARGE SCALE GENOMIC DNA]</scope>
    <source>
        <strain evidence="4">CCUG 66188</strain>
    </source>
</reference>
<evidence type="ECO:0000259" key="2">
    <source>
        <dbReference type="Pfam" id="PF00144"/>
    </source>
</evidence>
<proteinExistence type="predicted"/>
<sequence>MKILRTGVVAVTLALAGVTAGWAENLPRGDAAALGLDPARVARMDATFGAMVDKGMTPGAVIMLIRDGQIAHLSTMGKITPDGAPMTEDAIFRIYSMTKPITTVAAMMLVEEGRLMLEAPVATYLPAFKDMTVVTGETDAEGKPVTRPAKGVMTIRDLMRHTSGLTYGFFGAGPARDAYNAADVWSSENTGIEQANLLASLPLEHDPGTTWEYSRSTDVLGAVIEVVSGQSLEEFMTARIFEPLGMTDTAFYVDDEADYPRIAEAFPDQAQLGAGDIFDPRVRKPNQSGGGGLMSTVHDYAKFAQMMLNGGELNGTRLLSPKTVQLMTSNQLEGIVPGKYYLPGPGYGFGLGYGVRLDDGNAPSLGSKGDYNWGGAAHRLLRRPGRRHDCPADDPVARQPRPAAHHVQDTGIFHDRRQPPGRLRQASVAHSLAKLTLNIWRQRLPGRFSVVFFMGMRV</sequence>
<organism evidence="3 4">
    <name type="scientific">Sulfitobacter porphyrae</name>
    <dbReference type="NCBI Taxonomy" id="1246864"/>
    <lineage>
        <taxon>Bacteria</taxon>
        <taxon>Pseudomonadati</taxon>
        <taxon>Pseudomonadota</taxon>
        <taxon>Alphaproteobacteria</taxon>
        <taxon>Rhodobacterales</taxon>
        <taxon>Roseobacteraceae</taxon>
        <taxon>Sulfitobacter</taxon>
    </lineage>
</organism>
<dbReference type="GO" id="GO:0016787">
    <property type="term" value="F:hydrolase activity"/>
    <property type="evidence" value="ECO:0007669"/>
    <property type="project" value="UniProtKB-KW"/>
</dbReference>
<keyword evidence="3" id="KW-0378">Hydrolase</keyword>
<feature type="chain" id="PRO_5045063640" evidence="1">
    <location>
        <begin position="24"/>
        <end position="458"/>
    </location>
</feature>
<dbReference type="EC" id="3.-.-.-" evidence="3"/>
<dbReference type="Proteomes" id="UP001596353">
    <property type="component" value="Unassembled WGS sequence"/>
</dbReference>
<evidence type="ECO:0000313" key="3">
    <source>
        <dbReference type="EMBL" id="MFC6761591.1"/>
    </source>
</evidence>
<dbReference type="EMBL" id="JBHSWG010000003">
    <property type="protein sequence ID" value="MFC6761591.1"/>
    <property type="molecule type" value="Genomic_DNA"/>
</dbReference>
<comment type="caution">
    <text evidence="3">The sequence shown here is derived from an EMBL/GenBank/DDBJ whole genome shotgun (WGS) entry which is preliminary data.</text>
</comment>
<name>A0ABW2B8Q5_9RHOB</name>
<protein>
    <submittedName>
        <fullName evidence="3">Serine hydrolase domain-containing protein</fullName>
        <ecNumber evidence="3">3.-.-.-</ecNumber>
    </submittedName>
</protein>
<dbReference type="PANTHER" id="PTHR43283">
    <property type="entry name" value="BETA-LACTAMASE-RELATED"/>
    <property type="match status" value="1"/>
</dbReference>
<dbReference type="Gene3D" id="3.40.710.10">
    <property type="entry name" value="DD-peptidase/beta-lactamase superfamily"/>
    <property type="match status" value="1"/>
</dbReference>
<dbReference type="InterPro" id="IPR050789">
    <property type="entry name" value="Diverse_Enzym_Activities"/>
</dbReference>
<keyword evidence="4" id="KW-1185">Reference proteome</keyword>
<keyword evidence="1" id="KW-0732">Signal</keyword>
<dbReference type="InterPro" id="IPR001466">
    <property type="entry name" value="Beta-lactam-related"/>
</dbReference>
<feature type="signal peptide" evidence="1">
    <location>
        <begin position="1"/>
        <end position="23"/>
    </location>
</feature>
<accession>A0ABW2B8Q5</accession>
<dbReference type="InterPro" id="IPR012338">
    <property type="entry name" value="Beta-lactam/transpept-like"/>
</dbReference>
<feature type="domain" description="Beta-lactamase-related" evidence="2">
    <location>
        <begin position="45"/>
        <end position="373"/>
    </location>
</feature>
<dbReference type="PANTHER" id="PTHR43283:SF3">
    <property type="entry name" value="BETA-LACTAMASE FAMILY PROTEIN (AFU_ORTHOLOGUE AFUA_5G07500)"/>
    <property type="match status" value="1"/>
</dbReference>